<evidence type="ECO:0000256" key="2">
    <source>
        <dbReference type="ARBA" id="ARBA00008164"/>
    </source>
</evidence>
<name>W2SMV3_NECAM</name>
<dbReference type="PANTHER" id="PTHR10264:SF127">
    <property type="entry name" value="PODOCIN"/>
    <property type="match status" value="1"/>
</dbReference>
<evidence type="ECO:0000313" key="6">
    <source>
        <dbReference type="Proteomes" id="UP000053676"/>
    </source>
</evidence>
<dbReference type="PRINTS" id="PR00721">
    <property type="entry name" value="STOMATIN"/>
</dbReference>
<gene>
    <name evidence="5" type="ORF">NECAME_14512</name>
</gene>
<dbReference type="GO" id="GO:0005886">
    <property type="term" value="C:plasma membrane"/>
    <property type="evidence" value="ECO:0007669"/>
    <property type="project" value="InterPro"/>
</dbReference>
<keyword evidence="3" id="KW-0472">Membrane</keyword>
<dbReference type="AlphaFoldDB" id="W2SMV3"/>
<dbReference type="Gene3D" id="3.30.479.30">
    <property type="entry name" value="Band 7 domain"/>
    <property type="match status" value="1"/>
</dbReference>
<dbReference type="Pfam" id="PF01145">
    <property type="entry name" value="Band_7"/>
    <property type="match status" value="1"/>
</dbReference>
<organism evidence="5 6">
    <name type="scientific">Necator americanus</name>
    <name type="common">Human hookworm</name>
    <dbReference type="NCBI Taxonomy" id="51031"/>
    <lineage>
        <taxon>Eukaryota</taxon>
        <taxon>Metazoa</taxon>
        <taxon>Ecdysozoa</taxon>
        <taxon>Nematoda</taxon>
        <taxon>Chromadorea</taxon>
        <taxon>Rhabditida</taxon>
        <taxon>Rhabditina</taxon>
        <taxon>Rhabditomorpha</taxon>
        <taxon>Strongyloidea</taxon>
        <taxon>Ancylostomatidae</taxon>
        <taxon>Bunostominae</taxon>
        <taxon>Necator</taxon>
    </lineage>
</organism>
<feature type="domain" description="Band 7" evidence="4">
    <location>
        <begin position="28"/>
        <end position="75"/>
    </location>
</feature>
<dbReference type="OrthoDB" id="2105077at2759"/>
<dbReference type="SUPFAM" id="SSF117892">
    <property type="entry name" value="Band 7/SPFH domain"/>
    <property type="match status" value="1"/>
</dbReference>
<protein>
    <recommendedName>
        <fullName evidence="4">Band 7 domain-containing protein</fullName>
    </recommendedName>
</protein>
<dbReference type="InterPro" id="IPR001972">
    <property type="entry name" value="Stomatin_HflK_fam"/>
</dbReference>
<reference evidence="6" key="1">
    <citation type="journal article" date="2014" name="Nat. Genet.">
        <title>Genome of the human hookworm Necator americanus.</title>
        <authorList>
            <person name="Tang Y.T."/>
            <person name="Gao X."/>
            <person name="Rosa B.A."/>
            <person name="Abubucker S."/>
            <person name="Hallsworth-Pepin K."/>
            <person name="Martin J."/>
            <person name="Tyagi R."/>
            <person name="Heizer E."/>
            <person name="Zhang X."/>
            <person name="Bhonagiri-Palsikar V."/>
            <person name="Minx P."/>
            <person name="Warren W.C."/>
            <person name="Wang Q."/>
            <person name="Zhan B."/>
            <person name="Hotez P.J."/>
            <person name="Sternberg P.W."/>
            <person name="Dougall A."/>
            <person name="Gaze S.T."/>
            <person name="Mulvenna J."/>
            <person name="Sotillo J."/>
            <person name="Ranganathan S."/>
            <person name="Rabelo E.M."/>
            <person name="Wilson R.K."/>
            <person name="Felgner P.L."/>
            <person name="Bethony J."/>
            <person name="Hawdon J.M."/>
            <person name="Gasser R.B."/>
            <person name="Loukas A."/>
            <person name="Mitreva M."/>
        </authorList>
    </citation>
    <scope>NUCLEOTIDE SEQUENCE [LARGE SCALE GENOMIC DNA]</scope>
</reference>
<dbReference type="InterPro" id="IPR036013">
    <property type="entry name" value="Band_7/SPFH_dom_sf"/>
</dbReference>
<evidence type="ECO:0000256" key="1">
    <source>
        <dbReference type="ARBA" id="ARBA00004370"/>
    </source>
</evidence>
<comment type="similarity">
    <text evidence="2">Belongs to the band 7/mec-2 family.</text>
</comment>
<dbReference type="InterPro" id="IPR043202">
    <property type="entry name" value="Band-7_stomatin-like"/>
</dbReference>
<keyword evidence="6" id="KW-1185">Reference proteome</keyword>
<accession>W2SMV3</accession>
<evidence type="ECO:0000259" key="4">
    <source>
        <dbReference type="Pfam" id="PF01145"/>
    </source>
</evidence>
<proteinExistence type="inferred from homology"/>
<sequence length="83" mass="9651">MARDNRGPSCSRELLLQQYCEKEKRRKTLALLDEATESWGIKVERVEIKDVRLPVQLQRAMAAEAEATREARAKARLIYHLIE</sequence>
<dbReference type="Gene3D" id="6.10.250.2090">
    <property type="match status" value="1"/>
</dbReference>
<dbReference type="PANTHER" id="PTHR10264">
    <property type="entry name" value="BAND 7 PROTEIN-RELATED"/>
    <property type="match status" value="1"/>
</dbReference>
<evidence type="ECO:0000313" key="5">
    <source>
        <dbReference type="EMBL" id="ETN70833.1"/>
    </source>
</evidence>
<comment type="subcellular location">
    <subcellularLocation>
        <location evidence="1">Membrane</location>
    </subcellularLocation>
</comment>
<dbReference type="KEGG" id="nai:NECAME_14512"/>
<dbReference type="InterPro" id="IPR001107">
    <property type="entry name" value="Band_7"/>
</dbReference>
<dbReference type="Proteomes" id="UP000053676">
    <property type="component" value="Unassembled WGS sequence"/>
</dbReference>
<dbReference type="STRING" id="51031.W2SMV3"/>
<dbReference type="EMBL" id="KI668889">
    <property type="protein sequence ID" value="ETN70833.1"/>
    <property type="molecule type" value="Genomic_DNA"/>
</dbReference>
<evidence type="ECO:0000256" key="3">
    <source>
        <dbReference type="ARBA" id="ARBA00023136"/>
    </source>
</evidence>